<evidence type="ECO:0000313" key="2">
    <source>
        <dbReference type="Proteomes" id="UP001310594"/>
    </source>
</evidence>
<dbReference type="EMBL" id="JAVRQU010000001">
    <property type="protein sequence ID" value="KAK5708191.1"/>
    <property type="molecule type" value="Genomic_DNA"/>
</dbReference>
<evidence type="ECO:0000313" key="1">
    <source>
        <dbReference type="EMBL" id="KAK5708191.1"/>
    </source>
</evidence>
<name>A0AAN7WDQ3_9PEZI</name>
<evidence type="ECO:0008006" key="3">
    <source>
        <dbReference type="Google" id="ProtNLM"/>
    </source>
</evidence>
<dbReference type="AlphaFoldDB" id="A0AAN7WDQ3"/>
<gene>
    <name evidence="1" type="ORF">LTR97_000731</name>
</gene>
<dbReference type="SUPFAM" id="SSF81383">
    <property type="entry name" value="F-box domain"/>
    <property type="match status" value="1"/>
</dbReference>
<dbReference type="Proteomes" id="UP001310594">
    <property type="component" value="Unassembled WGS sequence"/>
</dbReference>
<sequence>MSDTETVGDGSIVPAAQRVFGIAELFDIIFASLRPSDVVRCRRVSKVFYHGVKTSPDLQARLCLSTVVLAGAPRYFPLAPHCITMHTFHQHFPTCPHIAGSIDFFSVQRILGTGALWEEMYITNPLIKTVELSCGADNTQIMRRKAGIKFKDLVQEMCVMAKSSQKAHKNASASDESTKIIVFAGPVDEKRYRKYQATKPVVNNLFPHGATPTHLKTETPSCWIYSQWTNAKNQRLKVQAQALQRVLSGVNSCGF</sequence>
<protein>
    <recommendedName>
        <fullName evidence="3">F-box domain-containing protein</fullName>
    </recommendedName>
</protein>
<accession>A0AAN7WDQ3</accession>
<dbReference type="InterPro" id="IPR036047">
    <property type="entry name" value="F-box-like_dom_sf"/>
</dbReference>
<proteinExistence type="predicted"/>
<organism evidence="1 2">
    <name type="scientific">Elasticomyces elasticus</name>
    <dbReference type="NCBI Taxonomy" id="574655"/>
    <lineage>
        <taxon>Eukaryota</taxon>
        <taxon>Fungi</taxon>
        <taxon>Dikarya</taxon>
        <taxon>Ascomycota</taxon>
        <taxon>Pezizomycotina</taxon>
        <taxon>Dothideomycetes</taxon>
        <taxon>Dothideomycetidae</taxon>
        <taxon>Mycosphaerellales</taxon>
        <taxon>Teratosphaeriaceae</taxon>
        <taxon>Elasticomyces</taxon>
    </lineage>
</organism>
<reference evidence="1" key="1">
    <citation type="submission" date="2023-08" db="EMBL/GenBank/DDBJ databases">
        <title>Black Yeasts Isolated from many extreme environments.</title>
        <authorList>
            <person name="Coleine C."/>
            <person name="Stajich J.E."/>
            <person name="Selbmann L."/>
        </authorList>
    </citation>
    <scope>NUCLEOTIDE SEQUENCE</scope>
    <source>
        <strain evidence="1">CCFEE 5810</strain>
    </source>
</reference>
<comment type="caution">
    <text evidence="1">The sequence shown here is derived from an EMBL/GenBank/DDBJ whole genome shotgun (WGS) entry which is preliminary data.</text>
</comment>